<dbReference type="AlphaFoldDB" id="A0A183A8C0"/>
<dbReference type="EC" id="2.5.1.18" evidence="5"/>
<dbReference type="SUPFAM" id="SSF47616">
    <property type="entry name" value="GST C-terminal domain-like"/>
    <property type="match status" value="1"/>
</dbReference>
<dbReference type="PROSITE" id="PS50404">
    <property type="entry name" value="GST_NTER"/>
    <property type="match status" value="1"/>
</dbReference>
<dbReference type="WBParaSite" id="ECPE_0000320801-mRNA-1">
    <property type="protein sequence ID" value="ECPE_0000320801-mRNA-1"/>
    <property type="gene ID" value="ECPE_0000320801"/>
</dbReference>
<comment type="similarity">
    <text evidence="3">Belongs to the GST superfamily. Mu family.</text>
</comment>
<dbReference type="GO" id="GO:0006749">
    <property type="term" value="P:glutathione metabolic process"/>
    <property type="evidence" value="ECO:0007669"/>
    <property type="project" value="TreeGrafter"/>
</dbReference>
<dbReference type="EMBL" id="UZAN01040179">
    <property type="protein sequence ID" value="VDP68712.1"/>
    <property type="molecule type" value="Genomic_DNA"/>
</dbReference>
<gene>
    <name evidence="10" type="ORF">ECPE_LOCUS3205</name>
</gene>
<proteinExistence type="inferred from homology"/>
<dbReference type="InterPro" id="IPR036249">
    <property type="entry name" value="Thioredoxin-like_sf"/>
</dbReference>
<dbReference type="Pfam" id="PF14497">
    <property type="entry name" value="GST_C_3"/>
    <property type="match status" value="1"/>
</dbReference>
<accession>A0A183A8C0</accession>
<evidence type="ECO:0000256" key="6">
    <source>
        <dbReference type="ARBA" id="ARBA00022679"/>
    </source>
</evidence>
<dbReference type="SUPFAM" id="SSF52833">
    <property type="entry name" value="Thioredoxin-like"/>
    <property type="match status" value="1"/>
</dbReference>
<organism evidence="12">
    <name type="scientific">Echinostoma caproni</name>
    <dbReference type="NCBI Taxonomy" id="27848"/>
    <lineage>
        <taxon>Eukaryota</taxon>
        <taxon>Metazoa</taxon>
        <taxon>Spiralia</taxon>
        <taxon>Lophotrochozoa</taxon>
        <taxon>Platyhelminthes</taxon>
        <taxon>Trematoda</taxon>
        <taxon>Digenea</taxon>
        <taxon>Plagiorchiida</taxon>
        <taxon>Echinostomata</taxon>
        <taxon>Echinostomatoidea</taxon>
        <taxon>Echinostomatidae</taxon>
        <taxon>Echinostoma</taxon>
    </lineage>
</organism>
<evidence type="ECO:0000256" key="1">
    <source>
        <dbReference type="ARBA" id="ARBA00002446"/>
    </source>
</evidence>
<dbReference type="InterPro" id="IPR004046">
    <property type="entry name" value="GST_C"/>
</dbReference>
<keyword evidence="6" id="KW-0808">Transferase</keyword>
<evidence type="ECO:0000259" key="8">
    <source>
        <dbReference type="PROSITE" id="PS50404"/>
    </source>
</evidence>
<evidence type="ECO:0000256" key="4">
    <source>
        <dbReference type="ARBA" id="ARBA00011738"/>
    </source>
</evidence>
<name>A0A183A8C0_9TREM</name>
<evidence type="ECO:0000259" key="9">
    <source>
        <dbReference type="PROSITE" id="PS50405"/>
    </source>
</evidence>
<dbReference type="InterPro" id="IPR040079">
    <property type="entry name" value="Glutathione_S-Trfase"/>
</dbReference>
<dbReference type="SFLD" id="SFLDS00019">
    <property type="entry name" value="Glutathione_Transferase_(cytos"/>
    <property type="match status" value="1"/>
</dbReference>
<sequence length="182" mass="20987">MAPVLGYWLLRGRAQPIRLFLEYLEEPYEEKRYGQGDVAEWQAEKTSINLDFPNLPYYIDGDFCITQSMAIIRYLADKHNLLGNDPKERAYITMLEGAVNDLRSAIATMAYSAQMEKEKASLVEKMPDCLKKFEKYLESKPFLMGDKNLPRIKAYMESDRFVKWPLHAWFAAFGGGTKPPLS</sequence>
<comment type="subunit">
    <text evidence="4">Homodimer.</text>
</comment>
<evidence type="ECO:0000256" key="7">
    <source>
        <dbReference type="ARBA" id="ARBA00047960"/>
    </source>
</evidence>
<evidence type="ECO:0000256" key="5">
    <source>
        <dbReference type="ARBA" id="ARBA00012452"/>
    </source>
</evidence>
<keyword evidence="11" id="KW-1185">Reference proteome</keyword>
<evidence type="ECO:0000313" key="10">
    <source>
        <dbReference type="EMBL" id="VDP68712.1"/>
    </source>
</evidence>
<reference evidence="10 11" key="2">
    <citation type="submission" date="2018-11" db="EMBL/GenBank/DDBJ databases">
        <authorList>
            <consortium name="Pathogen Informatics"/>
        </authorList>
    </citation>
    <scope>NUCLEOTIDE SEQUENCE [LARGE SCALE GENOMIC DNA]</scope>
    <source>
        <strain evidence="10 11">Egypt</strain>
    </source>
</reference>
<evidence type="ECO:0000313" key="12">
    <source>
        <dbReference type="WBParaSite" id="ECPE_0000320801-mRNA-1"/>
    </source>
</evidence>
<dbReference type="Pfam" id="PF02798">
    <property type="entry name" value="GST_N"/>
    <property type="match status" value="1"/>
</dbReference>
<comment type="function">
    <text evidence="1">GST isoenzymes appear to play a central role in the parasite detoxification system. Other functions are also suspected including a role in increasing the solubility of haematin in the parasite gut.</text>
</comment>
<protein>
    <recommendedName>
        <fullName evidence="5">glutathione transferase</fullName>
        <ecNumber evidence="5">2.5.1.18</ecNumber>
    </recommendedName>
</protein>
<dbReference type="GO" id="GO:0004364">
    <property type="term" value="F:glutathione transferase activity"/>
    <property type="evidence" value="ECO:0007669"/>
    <property type="project" value="UniProtKB-EC"/>
</dbReference>
<comment type="catalytic activity">
    <reaction evidence="7">
        <text>RX + glutathione = an S-substituted glutathione + a halide anion + H(+)</text>
        <dbReference type="Rhea" id="RHEA:16437"/>
        <dbReference type="ChEBI" id="CHEBI:15378"/>
        <dbReference type="ChEBI" id="CHEBI:16042"/>
        <dbReference type="ChEBI" id="CHEBI:17792"/>
        <dbReference type="ChEBI" id="CHEBI:57925"/>
        <dbReference type="ChEBI" id="CHEBI:90779"/>
        <dbReference type="EC" id="2.5.1.18"/>
    </reaction>
</comment>
<dbReference type="Proteomes" id="UP000272942">
    <property type="component" value="Unassembled WGS sequence"/>
</dbReference>
<evidence type="ECO:0000256" key="2">
    <source>
        <dbReference type="ARBA" id="ARBA00003701"/>
    </source>
</evidence>
<evidence type="ECO:0000256" key="3">
    <source>
        <dbReference type="ARBA" id="ARBA00005861"/>
    </source>
</evidence>
<dbReference type="PANTHER" id="PTHR11571">
    <property type="entry name" value="GLUTATHIONE S-TRANSFERASE"/>
    <property type="match status" value="1"/>
</dbReference>
<dbReference type="PANTHER" id="PTHR11571:SF222">
    <property type="entry name" value="GLUTATHIONE TRANSFERASE"/>
    <property type="match status" value="1"/>
</dbReference>
<dbReference type="InterPro" id="IPR010987">
    <property type="entry name" value="Glutathione-S-Trfase_C-like"/>
</dbReference>
<dbReference type="OrthoDB" id="4951845at2759"/>
<feature type="domain" description="GST N-terminal" evidence="8">
    <location>
        <begin position="1"/>
        <end position="83"/>
    </location>
</feature>
<dbReference type="InterPro" id="IPR004045">
    <property type="entry name" value="Glutathione_S-Trfase_N"/>
</dbReference>
<dbReference type="InterPro" id="IPR050213">
    <property type="entry name" value="GST_superfamily"/>
</dbReference>
<dbReference type="Gene3D" id="1.20.1050.130">
    <property type="match status" value="1"/>
</dbReference>
<feature type="domain" description="GST C-terminal" evidence="9">
    <location>
        <begin position="85"/>
        <end position="182"/>
    </location>
</feature>
<dbReference type="InterPro" id="IPR036282">
    <property type="entry name" value="Glutathione-S-Trfase_C_sf"/>
</dbReference>
<comment type="function">
    <text evidence="2">Conjugation of reduced glutathione to a wide number of exogenous and endogenous hydrophobic electrophiles.</text>
</comment>
<dbReference type="PROSITE" id="PS50405">
    <property type="entry name" value="GST_CTER"/>
    <property type="match status" value="1"/>
</dbReference>
<reference evidence="12" key="1">
    <citation type="submission" date="2016-06" db="UniProtKB">
        <authorList>
            <consortium name="WormBaseParasite"/>
        </authorList>
    </citation>
    <scope>IDENTIFICATION</scope>
</reference>
<evidence type="ECO:0000313" key="11">
    <source>
        <dbReference type="Proteomes" id="UP000272942"/>
    </source>
</evidence>